<dbReference type="SUPFAM" id="SSF52540">
    <property type="entry name" value="P-loop containing nucleoside triphosphate hydrolases"/>
    <property type="match status" value="1"/>
</dbReference>
<dbReference type="STRING" id="1121959.SAMN02746009_01974"/>
<organism evidence="2 3">
    <name type="scientific">Hymenobacter psychrotolerans DSM 18569</name>
    <dbReference type="NCBI Taxonomy" id="1121959"/>
    <lineage>
        <taxon>Bacteria</taxon>
        <taxon>Pseudomonadati</taxon>
        <taxon>Bacteroidota</taxon>
        <taxon>Cytophagia</taxon>
        <taxon>Cytophagales</taxon>
        <taxon>Hymenobacteraceae</taxon>
        <taxon>Hymenobacter</taxon>
    </lineage>
</organism>
<evidence type="ECO:0000313" key="3">
    <source>
        <dbReference type="Proteomes" id="UP000183947"/>
    </source>
</evidence>
<dbReference type="Pfam" id="PF13175">
    <property type="entry name" value="AAA_15"/>
    <property type="match status" value="1"/>
</dbReference>
<dbReference type="AlphaFoldDB" id="A0A1M6X922"/>
<dbReference type="InterPro" id="IPR027417">
    <property type="entry name" value="P-loop_NTPase"/>
</dbReference>
<proteinExistence type="predicted"/>
<dbReference type="InterPro" id="IPR051396">
    <property type="entry name" value="Bact_Antivir_Def_Nuclease"/>
</dbReference>
<name>A0A1M6X922_9BACT</name>
<accession>A0A1M6X922</accession>
<dbReference type="InterPro" id="IPR041685">
    <property type="entry name" value="AAA_GajA/Old/RecF-like"/>
</dbReference>
<keyword evidence="3" id="KW-1185">Reference proteome</keyword>
<protein>
    <submittedName>
        <fullName evidence="2">AAA domain-containing protein, putative AbiEii toxin, Type IV TA system</fullName>
    </submittedName>
</protein>
<dbReference type="Proteomes" id="UP000183947">
    <property type="component" value="Unassembled WGS sequence"/>
</dbReference>
<dbReference type="Gene3D" id="3.40.50.300">
    <property type="entry name" value="P-loop containing nucleotide triphosphate hydrolases"/>
    <property type="match status" value="1"/>
</dbReference>
<dbReference type="EMBL" id="FRAS01000009">
    <property type="protein sequence ID" value="SHL02477.1"/>
    <property type="molecule type" value="Genomic_DNA"/>
</dbReference>
<evidence type="ECO:0000259" key="1">
    <source>
        <dbReference type="Pfam" id="PF13175"/>
    </source>
</evidence>
<sequence length="375" mass="42489">MYLKNIWLENTGPISKLEIELPFDERGNPKPIVIVGGNGSGKTVLLSYIADALVELAKTAFQDIVPGQGVNSPYLRVVGGTNTKLGSQYSLSILQFKDINEINSEYNIIYREQVGSAPPDWNEKCQLILNKTLPWSDGSKELEGQIEEKTEKIFTNNSICFFPYNRSERPHWYNPDVVEDINDFDTGKNFRKKLKHKPIIITETASKNQSWLLHLFLDSRADFDLQYVNQQINFILRGQQGELIQRRGAISNIESLLKQILNKSNIRLALLPRANGLSRICVVENNEVIIPSLDHLSTGQALLFNMFMTIIRYADRADNTKSTALSNIKGIVLIDEIDSHIHADLQYNVLPNLIKIFPKVQFIVTSHAPPVCIRN</sequence>
<reference evidence="3" key="1">
    <citation type="submission" date="2016-11" db="EMBL/GenBank/DDBJ databases">
        <authorList>
            <person name="Varghese N."/>
            <person name="Submissions S."/>
        </authorList>
    </citation>
    <scope>NUCLEOTIDE SEQUENCE [LARGE SCALE GENOMIC DNA]</scope>
    <source>
        <strain evidence="3">DSM 18569</strain>
    </source>
</reference>
<evidence type="ECO:0000313" key="2">
    <source>
        <dbReference type="EMBL" id="SHL02477.1"/>
    </source>
</evidence>
<dbReference type="OrthoDB" id="9805802at2"/>
<dbReference type="PANTHER" id="PTHR43581:SF2">
    <property type="entry name" value="EXCINUCLEASE ATPASE SUBUNIT"/>
    <property type="match status" value="1"/>
</dbReference>
<feature type="domain" description="Endonuclease GajA/Old nuclease/RecF-like AAA" evidence="1">
    <location>
        <begin position="1"/>
        <end position="369"/>
    </location>
</feature>
<gene>
    <name evidence="2" type="ORF">SAMN02746009_01974</name>
</gene>
<dbReference type="PANTHER" id="PTHR43581">
    <property type="entry name" value="ATP/GTP PHOSPHATASE"/>
    <property type="match status" value="1"/>
</dbReference>
<dbReference type="RefSeq" id="WP_073283908.1">
    <property type="nucleotide sequence ID" value="NZ_FRAS01000009.1"/>
</dbReference>